<evidence type="ECO:0000256" key="9">
    <source>
        <dbReference type="SAM" id="MobiDB-lite"/>
    </source>
</evidence>
<dbReference type="CDD" id="cd11790">
    <property type="entry name" value="SH3_Amphiphysin"/>
    <property type="match status" value="1"/>
</dbReference>
<dbReference type="EMBL" id="CALNXJ010000022">
    <property type="protein sequence ID" value="CAH3126652.1"/>
    <property type="molecule type" value="Genomic_DNA"/>
</dbReference>
<keyword evidence="4" id="KW-0963">Cytoplasm</keyword>
<feature type="compositionally biased region" description="Polar residues" evidence="9">
    <location>
        <begin position="11"/>
        <end position="22"/>
    </location>
</feature>
<evidence type="ECO:0000256" key="3">
    <source>
        <dbReference type="ARBA" id="ARBA00022443"/>
    </source>
</evidence>
<accession>A0AAU9WUT3</accession>
<dbReference type="SUPFAM" id="SSF103657">
    <property type="entry name" value="BAR/IMD domain-like"/>
    <property type="match status" value="1"/>
</dbReference>
<dbReference type="SMART" id="SM00721">
    <property type="entry name" value="BAR"/>
    <property type="match status" value="1"/>
</dbReference>
<feature type="region of interest" description="Disordered" evidence="9">
    <location>
        <begin position="1"/>
        <end position="22"/>
    </location>
</feature>
<name>A0AAU9WUT3_9CNID</name>
<organism evidence="12 13">
    <name type="scientific">Pocillopora meandrina</name>
    <dbReference type="NCBI Taxonomy" id="46732"/>
    <lineage>
        <taxon>Eukaryota</taxon>
        <taxon>Metazoa</taxon>
        <taxon>Cnidaria</taxon>
        <taxon>Anthozoa</taxon>
        <taxon>Hexacorallia</taxon>
        <taxon>Scleractinia</taxon>
        <taxon>Astrocoeniina</taxon>
        <taxon>Pocilloporidae</taxon>
        <taxon>Pocillopora</taxon>
    </lineage>
</organism>
<evidence type="ECO:0000256" key="4">
    <source>
        <dbReference type="ARBA" id="ARBA00022490"/>
    </source>
</evidence>
<evidence type="ECO:0000256" key="1">
    <source>
        <dbReference type="ARBA" id="ARBA00004308"/>
    </source>
</evidence>
<feature type="compositionally biased region" description="Polar residues" evidence="9">
    <location>
        <begin position="378"/>
        <end position="392"/>
    </location>
</feature>
<evidence type="ECO:0000259" key="10">
    <source>
        <dbReference type="PROSITE" id="PS50002"/>
    </source>
</evidence>
<keyword evidence="5 8" id="KW-0175">Coiled coil</keyword>
<evidence type="ECO:0000256" key="8">
    <source>
        <dbReference type="SAM" id="Coils"/>
    </source>
</evidence>
<evidence type="ECO:0000313" key="12">
    <source>
        <dbReference type="EMBL" id="CAH3126652.1"/>
    </source>
</evidence>
<dbReference type="InterPro" id="IPR027267">
    <property type="entry name" value="AH/BAR_dom_sf"/>
</dbReference>
<feature type="domain" description="SH3" evidence="10">
    <location>
        <begin position="432"/>
        <end position="496"/>
    </location>
</feature>
<dbReference type="PRINTS" id="PR01251">
    <property type="entry name" value="AMPHIPHYSIN"/>
</dbReference>
<dbReference type="InterPro" id="IPR001452">
    <property type="entry name" value="SH3_domain"/>
</dbReference>
<keyword evidence="3 7" id="KW-0728">SH3 domain</keyword>
<feature type="compositionally biased region" description="Basic and acidic residues" evidence="9">
    <location>
        <begin position="1"/>
        <end position="10"/>
    </location>
</feature>
<dbReference type="Gene3D" id="2.30.30.40">
    <property type="entry name" value="SH3 Domains"/>
    <property type="match status" value="1"/>
</dbReference>
<evidence type="ECO:0000256" key="5">
    <source>
        <dbReference type="ARBA" id="ARBA00023054"/>
    </source>
</evidence>
<dbReference type="Pfam" id="PF14604">
    <property type="entry name" value="SH3_9"/>
    <property type="match status" value="1"/>
</dbReference>
<feature type="coiled-coil region" evidence="8">
    <location>
        <begin position="168"/>
        <end position="195"/>
    </location>
</feature>
<dbReference type="Proteomes" id="UP001159428">
    <property type="component" value="Unassembled WGS sequence"/>
</dbReference>
<dbReference type="PANTHER" id="PTHR46514:SF3">
    <property type="entry name" value="AMPHIPHYSIN"/>
    <property type="match status" value="1"/>
</dbReference>
<dbReference type="InterPro" id="IPR004148">
    <property type="entry name" value="BAR_dom"/>
</dbReference>
<evidence type="ECO:0000256" key="7">
    <source>
        <dbReference type="PROSITE-ProRule" id="PRU00192"/>
    </source>
</evidence>
<dbReference type="Pfam" id="PF03114">
    <property type="entry name" value="BAR"/>
    <property type="match status" value="1"/>
</dbReference>
<feature type="domain" description="BAR" evidence="11">
    <location>
        <begin position="32"/>
        <end position="249"/>
    </location>
</feature>
<keyword evidence="13" id="KW-1185">Reference proteome</keyword>
<dbReference type="GO" id="GO:0012505">
    <property type="term" value="C:endomembrane system"/>
    <property type="evidence" value="ECO:0007669"/>
    <property type="project" value="UniProtKB-SubCell"/>
</dbReference>
<feature type="region of interest" description="Disordered" evidence="9">
    <location>
        <begin position="253"/>
        <end position="287"/>
    </location>
</feature>
<evidence type="ECO:0000259" key="11">
    <source>
        <dbReference type="PROSITE" id="PS51021"/>
    </source>
</evidence>
<comment type="caution">
    <text evidence="12">The sequence shown here is derived from an EMBL/GenBank/DDBJ whole genome shotgun (WGS) entry which is preliminary data.</text>
</comment>
<dbReference type="PROSITE" id="PS50002">
    <property type="entry name" value="SH3"/>
    <property type="match status" value="1"/>
</dbReference>
<dbReference type="AlphaFoldDB" id="A0AAU9WUT3"/>
<dbReference type="PROSITE" id="PS51021">
    <property type="entry name" value="BAR"/>
    <property type="match status" value="1"/>
</dbReference>
<dbReference type="FunFam" id="2.30.30.40:FF:000172">
    <property type="entry name" value="Amphiphysin, isoform B"/>
    <property type="match status" value="1"/>
</dbReference>
<feature type="compositionally biased region" description="Polar residues" evidence="9">
    <location>
        <begin position="331"/>
        <end position="343"/>
    </location>
</feature>
<comment type="subcellular location">
    <subcellularLocation>
        <location evidence="2">Cytoplasm</location>
    </subcellularLocation>
    <subcellularLocation>
        <location evidence="1">Endomembrane system</location>
    </subcellularLocation>
</comment>
<dbReference type="PANTHER" id="PTHR46514">
    <property type="entry name" value="AMPHIPHYSIN"/>
    <property type="match status" value="1"/>
</dbReference>
<dbReference type="PRINTS" id="PR00452">
    <property type="entry name" value="SH3DOMAIN"/>
</dbReference>
<evidence type="ECO:0000256" key="6">
    <source>
        <dbReference type="ARBA" id="ARBA00023136"/>
    </source>
</evidence>
<feature type="compositionally biased region" description="Low complexity" evidence="9">
    <location>
        <begin position="414"/>
        <end position="423"/>
    </location>
</feature>
<feature type="region of interest" description="Disordered" evidence="9">
    <location>
        <begin position="319"/>
        <end position="432"/>
    </location>
</feature>
<dbReference type="InterPro" id="IPR003005">
    <property type="entry name" value="Amphiphysin"/>
</dbReference>
<dbReference type="CDD" id="cd07588">
    <property type="entry name" value="BAR_Amphiphysin"/>
    <property type="match status" value="1"/>
</dbReference>
<evidence type="ECO:0000256" key="2">
    <source>
        <dbReference type="ARBA" id="ARBA00004496"/>
    </source>
</evidence>
<dbReference type="InterPro" id="IPR036028">
    <property type="entry name" value="SH3-like_dom_sf"/>
</dbReference>
<protein>
    <submittedName>
        <fullName evidence="12">Uncharacterized protein</fullName>
    </submittedName>
</protein>
<keyword evidence="6" id="KW-0472">Membrane</keyword>
<gene>
    <name evidence="12" type="ORF">PMEA_00012660</name>
</gene>
<evidence type="ECO:0000313" key="13">
    <source>
        <dbReference type="Proteomes" id="UP001159428"/>
    </source>
</evidence>
<dbReference type="GO" id="GO:0005543">
    <property type="term" value="F:phospholipid binding"/>
    <property type="evidence" value="ECO:0007669"/>
    <property type="project" value="TreeGrafter"/>
</dbReference>
<dbReference type="GO" id="GO:0005737">
    <property type="term" value="C:cytoplasm"/>
    <property type="evidence" value="ECO:0007669"/>
    <property type="project" value="UniProtKB-SubCell"/>
</dbReference>
<sequence length="496" mass="55525">MADKPDKSSEKSFFSRTASITTKRAKRAQEKVMQKLGKANETKDLTFDEFVNNFNKQQSAAQRLHKELKNYYSCIRAMLVSSDAFADAVREVYEPDWPGRDKLIQLIEELHSQWSDLVEKMEDEVIIPLTAYQSQFPDIKARINKRGRKLVDYDRYRHNLETLKSKGKAADQKKLAQAEEEYNEAKSVYTKLHAELYEELPALFDSRIGFYVSSFQSIFTAEGVFHREAAKTKTQMNDLMDGLIHDMATGTYTTKRPYPVASENQVSDSDEMDTQTTSSHAESGDAVACIDEANPVETSDDGTVNQAEKAVDGVDALNPFMQSDHDEQDGSGETVTQADNQQKPKPAARQLPPQSQVENAEKKAPEKPSVPSLPLKRPSQSEAESTEGSPSNEEAAPVSASQTEPVQPQPQPQPQSQAQQQPPEGRGPEIPGFLYKVRAAYRYAAEDDDELSFEKGEIINVVEFEDPEEQDEGWLLGILELSGIKGVFPANFTKRI</sequence>
<dbReference type="Gene3D" id="1.20.1270.60">
    <property type="entry name" value="Arfaptin homology (AH) domain/BAR domain"/>
    <property type="match status" value="1"/>
</dbReference>
<proteinExistence type="predicted"/>
<dbReference type="SUPFAM" id="SSF50044">
    <property type="entry name" value="SH3-domain"/>
    <property type="match status" value="1"/>
</dbReference>
<dbReference type="GO" id="GO:0005886">
    <property type="term" value="C:plasma membrane"/>
    <property type="evidence" value="ECO:0007669"/>
    <property type="project" value="TreeGrafter"/>
</dbReference>
<dbReference type="SMART" id="SM00326">
    <property type="entry name" value="SH3"/>
    <property type="match status" value="1"/>
</dbReference>
<dbReference type="FunFam" id="1.20.1270.60:FF:000013">
    <property type="entry name" value="Amphiphysin isoform 2"/>
    <property type="match status" value="1"/>
</dbReference>
<reference evidence="12 13" key="1">
    <citation type="submission" date="2022-05" db="EMBL/GenBank/DDBJ databases">
        <authorList>
            <consortium name="Genoscope - CEA"/>
            <person name="William W."/>
        </authorList>
    </citation>
    <scope>NUCLEOTIDE SEQUENCE [LARGE SCALE GENOMIC DNA]</scope>
</reference>